<dbReference type="EMBL" id="NESQ01000504">
    <property type="protein sequence ID" value="PUU72565.1"/>
    <property type="molecule type" value="Genomic_DNA"/>
</dbReference>
<dbReference type="PROSITE" id="PS50222">
    <property type="entry name" value="EF_HAND_2"/>
    <property type="match status" value="1"/>
</dbReference>
<feature type="transmembrane region" description="Helical" evidence="7">
    <location>
        <begin position="268"/>
        <end position="289"/>
    </location>
</feature>
<dbReference type="InterPro" id="IPR058650">
    <property type="entry name" value="Msy1/2-like"/>
</dbReference>
<feature type="transmembrane region" description="Helical" evidence="7">
    <location>
        <begin position="493"/>
        <end position="513"/>
    </location>
</feature>
<evidence type="ECO:0000256" key="1">
    <source>
        <dbReference type="ARBA" id="ARBA00004370"/>
    </source>
</evidence>
<gene>
    <name evidence="9" type="ORF">B9Z19DRAFT_1069657</name>
</gene>
<name>A0A2T6ZAQ5_TUBBO</name>
<accession>A0A2T6ZAQ5</accession>
<evidence type="ECO:0000313" key="10">
    <source>
        <dbReference type="Proteomes" id="UP000244722"/>
    </source>
</evidence>
<dbReference type="GO" id="GO:0005509">
    <property type="term" value="F:calcium ion binding"/>
    <property type="evidence" value="ECO:0007669"/>
    <property type="project" value="InterPro"/>
</dbReference>
<sequence>MPKSPISSPRNSGFIPLESMNQPRQQQGGLSASNAKNAADDHIVNIPLTPVMTNLSTGARKEGQSMTRPDLNRNATDATEEAGIFHRHIGRRRARKMETGGDATLVEDEGALTSMGRLYEKILNFSVLTRYLLYIIPLSLCFVIVILIGLYVAKDATIGSTEKTKGVRIVWLFVWVGIPLITELEIVWCSLWVSKLFAKVLPSIFQTLIGVVSSGVKKYALVIKALEVPISLVGWAIASLCSFLPLMTRNPDQVKANDTSVKEWQRRMNLVLISCLISSLVYLGAKLIIQIVSVDYHRKQFAQRIKTNKENVRFLSQLYEASRNLFPSYTEFAEEDYIIHQSLATSLVIPKQSGSATPMRAILGNINAVQDKVTSAFGNIAQEVTGNKNVFNPNSAYSIVVNALQRTRSSEALARRIWMSFVSEGRTALAKEDLLEVMGPDHEEQALECFSSLDRDNNGDVSLDEMVMHVVHMHNERHDVARSMQDVDNAIRALDSVLSFIVLVIVILVFVITQQSSVGTTIAGAGTVLISLSFVFALTAQEILGSCIFLFVKHPFDVGDRVDIDNMRFQVEQISLLYTVFKRVDNNKVTQVPNSVLNTKWVENISRSKYMQELVKIGINYDTTFEDIQKLREELVEFVRENSRDFQQELEVEVIGINELDKLEIKVEIKHKSNWSNEALTCQRRNKFFCALVKILKKIPIYGVGKGDPAIGEEAKPMYTVAISDDKAHEYMEKGNEAKMALRWDSKQDGGGEDSHSHKGKEAGFSTGLNFGISPRHNASSPFNGSHARPSFDDRRDNATIGRPSVESRREDIEEVRGLLKRESTKGRRKPAPSPISTPQYAGPQGQYPPGGGNPGDRHPAGISYAAPPYAK</sequence>
<dbReference type="SUPFAM" id="SSF47473">
    <property type="entry name" value="EF-hand"/>
    <property type="match status" value="1"/>
</dbReference>
<keyword evidence="5 7" id="KW-0472">Membrane</keyword>
<dbReference type="PANTHER" id="PTHR31323">
    <property type="entry name" value="MECHANOSENSITIVE ION CHANNEL PROTEIN MSY2"/>
    <property type="match status" value="1"/>
</dbReference>
<dbReference type="InterPro" id="IPR011992">
    <property type="entry name" value="EF-hand-dom_pair"/>
</dbReference>
<organism evidence="9 10">
    <name type="scientific">Tuber borchii</name>
    <name type="common">White truffle</name>
    <dbReference type="NCBI Taxonomy" id="42251"/>
    <lineage>
        <taxon>Eukaryota</taxon>
        <taxon>Fungi</taxon>
        <taxon>Dikarya</taxon>
        <taxon>Ascomycota</taxon>
        <taxon>Pezizomycotina</taxon>
        <taxon>Pezizomycetes</taxon>
        <taxon>Pezizales</taxon>
        <taxon>Tuberaceae</taxon>
        <taxon>Tuber</taxon>
    </lineage>
</organism>
<dbReference type="GO" id="GO:0005262">
    <property type="term" value="F:calcium channel activity"/>
    <property type="evidence" value="ECO:0007669"/>
    <property type="project" value="TreeGrafter"/>
</dbReference>
<keyword evidence="4 7" id="KW-1133">Transmembrane helix</keyword>
<dbReference type="InterPro" id="IPR010920">
    <property type="entry name" value="LSM_dom_sf"/>
</dbReference>
<evidence type="ECO:0000256" key="7">
    <source>
        <dbReference type="SAM" id="Phobius"/>
    </source>
</evidence>
<feature type="compositionally biased region" description="Polar residues" evidence="6">
    <location>
        <begin position="1"/>
        <end position="11"/>
    </location>
</feature>
<dbReference type="Pfam" id="PF00924">
    <property type="entry name" value="MS_channel_2nd"/>
    <property type="match status" value="1"/>
</dbReference>
<dbReference type="SUPFAM" id="SSF50182">
    <property type="entry name" value="Sm-like ribonucleoproteins"/>
    <property type="match status" value="1"/>
</dbReference>
<feature type="compositionally biased region" description="Low complexity" evidence="6">
    <location>
        <begin position="839"/>
        <end position="848"/>
    </location>
</feature>
<dbReference type="Pfam" id="PF25886">
    <property type="entry name" value="Msy1"/>
    <property type="match status" value="1"/>
</dbReference>
<keyword evidence="10" id="KW-1185">Reference proteome</keyword>
<proteinExistence type="predicted"/>
<feature type="compositionally biased region" description="Polar residues" evidence="6">
    <location>
        <begin position="19"/>
        <end position="35"/>
    </location>
</feature>
<dbReference type="PROSITE" id="PS00018">
    <property type="entry name" value="EF_HAND_1"/>
    <property type="match status" value="1"/>
</dbReference>
<dbReference type="InterPro" id="IPR002048">
    <property type="entry name" value="EF_hand_dom"/>
</dbReference>
<dbReference type="PANTHER" id="PTHR31323:SF14">
    <property type="entry name" value="MECHANOSENSITIVE ION CHANNEL PROTEIN MSY2"/>
    <property type="match status" value="1"/>
</dbReference>
<keyword evidence="2 7" id="KW-0812">Transmembrane</keyword>
<feature type="domain" description="EF-hand" evidence="8">
    <location>
        <begin position="441"/>
        <end position="476"/>
    </location>
</feature>
<comment type="caution">
    <text evidence="9">The sequence shown here is derived from an EMBL/GenBank/DDBJ whole genome shotgun (WGS) entry which is preliminary data.</text>
</comment>
<evidence type="ECO:0000256" key="3">
    <source>
        <dbReference type="ARBA" id="ARBA00022837"/>
    </source>
</evidence>
<evidence type="ECO:0000256" key="4">
    <source>
        <dbReference type="ARBA" id="ARBA00022989"/>
    </source>
</evidence>
<protein>
    <submittedName>
        <fullName evidence="9">Mechanosensitive ion channel-domain-containing protein</fullName>
    </submittedName>
</protein>
<feature type="transmembrane region" description="Helical" evidence="7">
    <location>
        <begin position="228"/>
        <end position="248"/>
    </location>
</feature>
<feature type="transmembrane region" description="Helical" evidence="7">
    <location>
        <begin position="165"/>
        <end position="184"/>
    </location>
</feature>
<dbReference type="InterPro" id="IPR023408">
    <property type="entry name" value="MscS_beta-dom_sf"/>
</dbReference>
<reference evidence="9 10" key="1">
    <citation type="submission" date="2017-04" db="EMBL/GenBank/DDBJ databases">
        <title>Draft genome sequence of Tuber borchii Vittad., a whitish edible truffle.</title>
        <authorList>
            <consortium name="DOE Joint Genome Institute"/>
            <person name="Murat C."/>
            <person name="Kuo A."/>
            <person name="Barry K.W."/>
            <person name="Clum A."/>
            <person name="Dockter R.B."/>
            <person name="Fauchery L."/>
            <person name="Iotti M."/>
            <person name="Kohler A."/>
            <person name="Labutti K."/>
            <person name="Lindquist E.A."/>
            <person name="Lipzen A."/>
            <person name="Ohm R.A."/>
            <person name="Wang M."/>
            <person name="Grigoriev I.V."/>
            <person name="Zambonelli A."/>
            <person name="Martin F.M."/>
        </authorList>
    </citation>
    <scope>NUCLEOTIDE SEQUENCE [LARGE SCALE GENOMIC DNA]</scope>
    <source>
        <strain evidence="9 10">Tbo3840</strain>
    </source>
</reference>
<evidence type="ECO:0000259" key="8">
    <source>
        <dbReference type="PROSITE" id="PS50222"/>
    </source>
</evidence>
<dbReference type="STRING" id="42251.A0A2T6ZAQ5"/>
<dbReference type="AlphaFoldDB" id="A0A2T6ZAQ5"/>
<keyword evidence="3" id="KW-0106">Calcium</keyword>
<evidence type="ECO:0000313" key="9">
    <source>
        <dbReference type="EMBL" id="PUU72565.1"/>
    </source>
</evidence>
<feature type="transmembrane region" description="Helical" evidence="7">
    <location>
        <begin position="525"/>
        <end position="552"/>
    </location>
</feature>
<dbReference type="GO" id="GO:0006874">
    <property type="term" value="P:intracellular calcium ion homeostasis"/>
    <property type="evidence" value="ECO:0007669"/>
    <property type="project" value="TreeGrafter"/>
</dbReference>
<feature type="compositionally biased region" description="Basic and acidic residues" evidence="6">
    <location>
        <begin position="806"/>
        <end position="826"/>
    </location>
</feature>
<dbReference type="Gene3D" id="1.10.238.10">
    <property type="entry name" value="EF-hand"/>
    <property type="match status" value="1"/>
</dbReference>
<comment type="subcellular location">
    <subcellularLocation>
        <location evidence="1">Membrane</location>
    </subcellularLocation>
</comment>
<dbReference type="Proteomes" id="UP000244722">
    <property type="component" value="Unassembled WGS sequence"/>
</dbReference>
<evidence type="ECO:0000256" key="6">
    <source>
        <dbReference type="SAM" id="MobiDB-lite"/>
    </source>
</evidence>
<feature type="compositionally biased region" description="Basic and acidic residues" evidence="6">
    <location>
        <begin position="746"/>
        <end position="762"/>
    </location>
</feature>
<feature type="region of interest" description="Disordered" evidence="6">
    <location>
        <begin position="1"/>
        <end position="35"/>
    </location>
</feature>
<dbReference type="Gene3D" id="2.30.30.60">
    <property type="match status" value="1"/>
</dbReference>
<dbReference type="InterPro" id="IPR006685">
    <property type="entry name" value="MscS_channel_2nd"/>
</dbReference>
<feature type="region of interest" description="Disordered" evidence="6">
    <location>
        <begin position="746"/>
        <end position="872"/>
    </location>
</feature>
<evidence type="ECO:0000256" key="2">
    <source>
        <dbReference type="ARBA" id="ARBA00022692"/>
    </source>
</evidence>
<dbReference type="GO" id="GO:0016020">
    <property type="term" value="C:membrane"/>
    <property type="evidence" value="ECO:0007669"/>
    <property type="project" value="UniProtKB-SubCell"/>
</dbReference>
<feature type="transmembrane region" description="Helical" evidence="7">
    <location>
        <begin position="131"/>
        <end position="153"/>
    </location>
</feature>
<dbReference type="OrthoDB" id="544685at2759"/>
<evidence type="ECO:0000256" key="5">
    <source>
        <dbReference type="ARBA" id="ARBA00023136"/>
    </source>
</evidence>
<dbReference type="InterPro" id="IPR018247">
    <property type="entry name" value="EF_Hand_1_Ca_BS"/>
</dbReference>